<evidence type="ECO:0000259" key="3">
    <source>
        <dbReference type="PROSITE" id="PS50110"/>
    </source>
</evidence>
<dbReference type="InterPro" id="IPR001789">
    <property type="entry name" value="Sig_transdc_resp-reg_receiver"/>
</dbReference>
<dbReference type="Gene3D" id="3.40.50.2300">
    <property type="match status" value="1"/>
</dbReference>
<dbReference type="Proteomes" id="UP000241899">
    <property type="component" value="Unassembled WGS sequence"/>
</dbReference>
<accession>A0A2T4JGB7</accession>
<evidence type="ECO:0000313" key="4">
    <source>
        <dbReference type="EMBL" id="PTE16959.1"/>
    </source>
</evidence>
<comment type="caution">
    <text evidence="4">The sequence shown here is derived from an EMBL/GenBank/DDBJ whole genome shotgun (WGS) entry which is preliminary data.</text>
</comment>
<dbReference type="EMBL" id="PZKF01000027">
    <property type="protein sequence ID" value="PTE16959.1"/>
    <property type="molecule type" value="Genomic_DNA"/>
</dbReference>
<sequence>MPDDFSQFASPAASISRPLQGLTVLVVEDSRFASEAMRLLCLRSGARIRRADCLRTARRHLQVYRPGAVIVDLGLPDGSGADLIADLAAARPRLPVILAISGDPAGAAPARAAGADGFLTKPIDSLALFQQAILGCLPANARPYGLHMLPDARVEPDRLALRDDLSHVAGVLAKAPDEAAIDYITRFLAGLARSSGDPALADAAADLARGRQSGAAAAPGLARLHSLVAERLNTGATF</sequence>
<protein>
    <submittedName>
        <fullName evidence="4">Response regulator</fullName>
    </submittedName>
</protein>
<dbReference type="AlphaFoldDB" id="A0A2T4JGB7"/>
<gene>
    <name evidence="4" type="ORF">C5F46_11510</name>
</gene>
<keyword evidence="1 2" id="KW-0597">Phosphoprotein</keyword>
<dbReference type="CDD" id="cd00156">
    <property type="entry name" value="REC"/>
    <property type="match status" value="1"/>
</dbReference>
<dbReference type="SMART" id="SM00448">
    <property type="entry name" value="REC"/>
    <property type="match status" value="1"/>
</dbReference>
<evidence type="ECO:0000256" key="1">
    <source>
        <dbReference type="ARBA" id="ARBA00022553"/>
    </source>
</evidence>
<dbReference type="GO" id="GO:0000160">
    <property type="term" value="P:phosphorelay signal transduction system"/>
    <property type="evidence" value="ECO:0007669"/>
    <property type="project" value="InterPro"/>
</dbReference>
<dbReference type="PROSITE" id="PS50110">
    <property type="entry name" value="RESPONSE_REGULATORY"/>
    <property type="match status" value="1"/>
</dbReference>
<feature type="domain" description="Response regulatory" evidence="3">
    <location>
        <begin position="23"/>
        <end position="136"/>
    </location>
</feature>
<dbReference type="SUPFAM" id="SSF52172">
    <property type="entry name" value="CheY-like"/>
    <property type="match status" value="1"/>
</dbReference>
<dbReference type="InterPro" id="IPR011006">
    <property type="entry name" value="CheY-like_superfamily"/>
</dbReference>
<keyword evidence="5" id="KW-1185">Reference proteome</keyword>
<dbReference type="PANTHER" id="PTHR44591:SF3">
    <property type="entry name" value="RESPONSE REGULATORY DOMAIN-CONTAINING PROTEIN"/>
    <property type="match status" value="1"/>
</dbReference>
<organism evidence="4 5">
    <name type="scientific">Phaeovulum veldkampii DSM 11550</name>
    <dbReference type="NCBI Taxonomy" id="1185920"/>
    <lineage>
        <taxon>Bacteria</taxon>
        <taxon>Pseudomonadati</taxon>
        <taxon>Pseudomonadota</taxon>
        <taxon>Alphaproteobacteria</taxon>
        <taxon>Rhodobacterales</taxon>
        <taxon>Paracoccaceae</taxon>
        <taxon>Phaeovulum</taxon>
    </lineage>
</organism>
<name>A0A2T4JGB7_9RHOB</name>
<reference evidence="4 5" key="1">
    <citation type="submission" date="2018-03" db="EMBL/GenBank/DDBJ databases">
        <title>Rhodobacter veldkampii.</title>
        <authorList>
            <person name="Meyer T.E."/>
            <person name="Miller S."/>
            <person name="Lodha T."/>
            <person name="Gandham S."/>
            <person name="Chintalapati S."/>
            <person name="Chintalapati V.R."/>
        </authorList>
    </citation>
    <scope>NUCLEOTIDE SEQUENCE [LARGE SCALE GENOMIC DNA]</scope>
    <source>
        <strain evidence="4 5">DSM 11550</strain>
    </source>
</reference>
<dbReference type="Pfam" id="PF00072">
    <property type="entry name" value="Response_reg"/>
    <property type="match status" value="1"/>
</dbReference>
<feature type="modified residue" description="4-aspartylphosphate" evidence="2">
    <location>
        <position position="72"/>
    </location>
</feature>
<dbReference type="PANTHER" id="PTHR44591">
    <property type="entry name" value="STRESS RESPONSE REGULATOR PROTEIN 1"/>
    <property type="match status" value="1"/>
</dbReference>
<evidence type="ECO:0000256" key="2">
    <source>
        <dbReference type="PROSITE-ProRule" id="PRU00169"/>
    </source>
</evidence>
<dbReference type="RefSeq" id="WP_107325494.1">
    <property type="nucleotide sequence ID" value="NZ_NHSP01000099.1"/>
</dbReference>
<proteinExistence type="predicted"/>
<dbReference type="InterPro" id="IPR050595">
    <property type="entry name" value="Bact_response_regulator"/>
</dbReference>
<dbReference type="OrthoDB" id="7831674at2"/>
<evidence type="ECO:0000313" key="5">
    <source>
        <dbReference type="Proteomes" id="UP000241899"/>
    </source>
</evidence>